<feature type="transmembrane region" description="Helical" evidence="8">
    <location>
        <begin position="162"/>
        <end position="185"/>
    </location>
</feature>
<keyword evidence="5 8" id="KW-0812">Transmembrane</keyword>
<protein>
    <submittedName>
        <fullName evidence="10">Glycosyltransferase family 39 protein</fullName>
        <ecNumber evidence="10">2.4.-.-</ecNumber>
    </submittedName>
</protein>
<dbReference type="GO" id="GO:0016757">
    <property type="term" value="F:glycosyltransferase activity"/>
    <property type="evidence" value="ECO:0007669"/>
    <property type="project" value="UniProtKB-KW"/>
</dbReference>
<feature type="transmembrane region" description="Helical" evidence="8">
    <location>
        <begin position="298"/>
        <end position="316"/>
    </location>
</feature>
<dbReference type="RefSeq" id="WP_341408485.1">
    <property type="nucleotide sequence ID" value="NZ_JBBUTH010000001.1"/>
</dbReference>
<keyword evidence="6 8" id="KW-1133">Transmembrane helix</keyword>
<evidence type="ECO:0000256" key="5">
    <source>
        <dbReference type="ARBA" id="ARBA00022692"/>
    </source>
</evidence>
<proteinExistence type="predicted"/>
<evidence type="ECO:0000256" key="2">
    <source>
        <dbReference type="ARBA" id="ARBA00022475"/>
    </source>
</evidence>
<feature type="transmembrane region" description="Helical" evidence="8">
    <location>
        <begin position="350"/>
        <end position="375"/>
    </location>
</feature>
<name>A0ABU9CD31_9BURK</name>
<evidence type="ECO:0000256" key="1">
    <source>
        <dbReference type="ARBA" id="ARBA00004651"/>
    </source>
</evidence>
<feature type="domain" description="Glycosyltransferase RgtA/B/C/D-like" evidence="9">
    <location>
        <begin position="52"/>
        <end position="226"/>
    </location>
</feature>
<evidence type="ECO:0000313" key="11">
    <source>
        <dbReference type="Proteomes" id="UP001365405"/>
    </source>
</evidence>
<feature type="transmembrane region" description="Helical" evidence="8">
    <location>
        <begin position="206"/>
        <end position="226"/>
    </location>
</feature>
<dbReference type="EC" id="2.4.-.-" evidence="10"/>
<accession>A0ABU9CD31</accession>
<dbReference type="EMBL" id="JBBUTH010000001">
    <property type="protein sequence ID" value="MEK8048811.1"/>
    <property type="molecule type" value="Genomic_DNA"/>
</dbReference>
<dbReference type="InterPro" id="IPR050297">
    <property type="entry name" value="LipidA_mod_glycosyltrf_83"/>
</dbReference>
<feature type="transmembrane region" description="Helical" evidence="8">
    <location>
        <begin position="133"/>
        <end position="150"/>
    </location>
</feature>
<gene>
    <name evidence="10" type="ORF">AACH10_01010</name>
</gene>
<keyword evidence="4 10" id="KW-0808">Transferase</keyword>
<keyword evidence="11" id="KW-1185">Reference proteome</keyword>
<organism evidence="10 11">
    <name type="scientific">Pseudaquabacterium inlustre</name>
    <dbReference type="NCBI Taxonomy" id="2984192"/>
    <lineage>
        <taxon>Bacteria</taxon>
        <taxon>Pseudomonadati</taxon>
        <taxon>Pseudomonadota</taxon>
        <taxon>Betaproteobacteria</taxon>
        <taxon>Burkholderiales</taxon>
        <taxon>Sphaerotilaceae</taxon>
        <taxon>Pseudaquabacterium</taxon>
    </lineage>
</organism>
<keyword evidence="7 8" id="KW-0472">Membrane</keyword>
<dbReference type="InterPro" id="IPR038731">
    <property type="entry name" value="RgtA/B/C-like"/>
</dbReference>
<evidence type="ECO:0000256" key="3">
    <source>
        <dbReference type="ARBA" id="ARBA00022676"/>
    </source>
</evidence>
<dbReference type="Proteomes" id="UP001365405">
    <property type="component" value="Unassembled WGS sequence"/>
</dbReference>
<dbReference type="PANTHER" id="PTHR33908:SF11">
    <property type="entry name" value="MEMBRANE PROTEIN"/>
    <property type="match status" value="1"/>
</dbReference>
<evidence type="ECO:0000256" key="8">
    <source>
        <dbReference type="SAM" id="Phobius"/>
    </source>
</evidence>
<keyword evidence="2" id="KW-1003">Cell membrane</keyword>
<dbReference type="PANTHER" id="PTHR33908">
    <property type="entry name" value="MANNOSYLTRANSFERASE YKCB-RELATED"/>
    <property type="match status" value="1"/>
</dbReference>
<evidence type="ECO:0000259" key="9">
    <source>
        <dbReference type="Pfam" id="PF13231"/>
    </source>
</evidence>
<feature type="transmembrane region" description="Helical" evidence="8">
    <location>
        <begin position="257"/>
        <end position="277"/>
    </location>
</feature>
<evidence type="ECO:0000256" key="4">
    <source>
        <dbReference type="ARBA" id="ARBA00022679"/>
    </source>
</evidence>
<comment type="subcellular location">
    <subcellularLocation>
        <location evidence="1">Cell membrane</location>
        <topology evidence="1">Multi-pass membrane protein</topology>
    </subcellularLocation>
</comment>
<reference evidence="10 11" key="1">
    <citation type="submission" date="2024-04" db="EMBL/GenBank/DDBJ databases">
        <title>Novel species of the genus Ideonella isolated from streams.</title>
        <authorList>
            <person name="Lu H."/>
        </authorList>
    </citation>
    <scope>NUCLEOTIDE SEQUENCE [LARGE SCALE GENOMIC DNA]</scope>
    <source>
        <strain evidence="10 11">DXS22W</strain>
    </source>
</reference>
<dbReference type="Pfam" id="PF13231">
    <property type="entry name" value="PMT_2"/>
    <property type="match status" value="1"/>
</dbReference>
<evidence type="ECO:0000256" key="6">
    <source>
        <dbReference type="ARBA" id="ARBA00022989"/>
    </source>
</evidence>
<feature type="transmembrane region" description="Helical" evidence="8">
    <location>
        <begin position="80"/>
        <end position="98"/>
    </location>
</feature>
<feature type="transmembrane region" description="Helical" evidence="8">
    <location>
        <begin position="104"/>
        <end position="126"/>
    </location>
</feature>
<evidence type="ECO:0000256" key="7">
    <source>
        <dbReference type="ARBA" id="ARBA00023136"/>
    </source>
</evidence>
<feature type="transmembrane region" description="Helical" evidence="8">
    <location>
        <begin position="322"/>
        <end position="338"/>
    </location>
</feature>
<sequence>MSPATLATAIGAGLVLLLVLHGLTMRASGAGLHVDEAQYWDWSRHLQWGYWSKPPGVAVLIAASTQLFGNGLLGVRLLGMACWPAAAAVLAALAWRIGGTAHGTAAALWTAGLFATTPAAGLLGLVVTTDGPLLLCWALAMLACWHAIHPSESGQGAMRWRAWWVLGLVLGLGLLSKYTAAAFVLGALPGLWRLRQAPGAQRWQMLGGPALALGVMAVLLLPHLLWNARHGWPTLTHTAAITAQASARPGAGPLTSLAEYLLGQGLLLGPAALMLAWRVRPRGRAVRHADQATALGEGFALAMAVPLLCLGALQALNAKAQMNWTAPALAGLCLWLGLRAARAGLGVRPLLWHAAGGLAITTAVALAATVLPAWAGRQADIWARMRGWDAALDGLRLALLAQPALPVAAAERDVLVQARRAWRDSGRQVLAWPADGAPQNHYQQFESLVPAGAGSTAWPDALLLLCETEPSAAQQAHYLHWRRLALGRADSGRQLSLWRAEGRRGGVTSP</sequence>
<evidence type="ECO:0000313" key="10">
    <source>
        <dbReference type="EMBL" id="MEK8048811.1"/>
    </source>
</evidence>
<comment type="caution">
    <text evidence="10">The sequence shown here is derived from an EMBL/GenBank/DDBJ whole genome shotgun (WGS) entry which is preliminary data.</text>
</comment>
<keyword evidence="3 10" id="KW-0328">Glycosyltransferase</keyword>